<sequence>MVAMMEGGGGTTLSEIYQNSQRLKRRVRSGIEKLEQLEFTPELSYSINKDIDQIPWNVSLDLSLPNLNAIYGTDKTKQSRFHTMVWAGERAALLMRGWVFSVLMEEP</sequence>
<dbReference type="AlphaFoldDB" id="A0A835HKA9"/>
<dbReference type="Proteomes" id="UP000631114">
    <property type="component" value="Unassembled WGS sequence"/>
</dbReference>
<dbReference type="EMBL" id="JADFTS010000006">
    <property type="protein sequence ID" value="KAF9601049.1"/>
    <property type="molecule type" value="Genomic_DNA"/>
</dbReference>
<organism evidence="1 2">
    <name type="scientific">Coptis chinensis</name>
    <dbReference type="NCBI Taxonomy" id="261450"/>
    <lineage>
        <taxon>Eukaryota</taxon>
        <taxon>Viridiplantae</taxon>
        <taxon>Streptophyta</taxon>
        <taxon>Embryophyta</taxon>
        <taxon>Tracheophyta</taxon>
        <taxon>Spermatophyta</taxon>
        <taxon>Magnoliopsida</taxon>
        <taxon>Ranunculales</taxon>
        <taxon>Ranunculaceae</taxon>
        <taxon>Coptidoideae</taxon>
        <taxon>Coptis</taxon>
    </lineage>
</organism>
<reference evidence="1 2" key="1">
    <citation type="submission" date="2020-10" db="EMBL/GenBank/DDBJ databases">
        <title>The Coptis chinensis genome and diversification of protoberbering-type alkaloids.</title>
        <authorList>
            <person name="Wang B."/>
            <person name="Shu S."/>
            <person name="Song C."/>
            <person name="Liu Y."/>
        </authorList>
    </citation>
    <scope>NUCLEOTIDE SEQUENCE [LARGE SCALE GENOMIC DNA]</scope>
    <source>
        <strain evidence="1">HL-2020</strain>
        <tissue evidence="1">Leaf</tissue>
    </source>
</reference>
<keyword evidence="2" id="KW-1185">Reference proteome</keyword>
<dbReference type="OrthoDB" id="158360at2759"/>
<evidence type="ECO:0000313" key="1">
    <source>
        <dbReference type="EMBL" id="KAF9601049.1"/>
    </source>
</evidence>
<protein>
    <submittedName>
        <fullName evidence="1">Uncharacterized protein</fullName>
    </submittedName>
</protein>
<comment type="caution">
    <text evidence="1">The sequence shown here is derived from an EMBL/GenBank/DDBJ whole genome shotgun (WGS) entry which is preliminary data.</text>
</comment>
<evidence type="ECO:0000313" key="2">
    <source>
        <dbReference type="Proteomes" id="UP000631114"/>
    </source>
</evidence>
<proteinExistence type="predicted"/>
<gene>
    <name evidence="1" type="ORF">IFM89_015034</name>
</gene>
<name>A0A835HKA9_9MAGN</name>
<accession>A0A835HKA9</accession>